<sequence>MPPAAAPARPASISDVARAAGVSVPTVSRVLTGAARVSPERRQRVLDAIEALRYRPSATARALVSGRRDQVAVMTSETAVHGYSTTIKGVETAARAAGHPVVISVVESRDPEEVDRAVQVALQLPLAGIVVLKFDAVGVAVLDALPADVPVVAVSGEADGRYPQVVLDEESAAAELVRYLLDLGHRTVHHVAVPPSRAEDGRTTGWRRVLEAAGAPVPAVRLADSFGARSGIAIGRDLGADPAVTAVFCGNDEVAMGVIRGLEEAGRRVPEDVSVVGFDDHPLAEVWRPGLTTVHQDFEALGERAFGLLAAQLAGDRRPTLSSALPWLVRRGSAAPPTAPGQPRR</sequence>
<dbReference type="Proteomes" id="UP000308121">
    <property type="component" value="Unassembled WGS sequence"/>
</dbReference>
<dbReference type="SUPFAM" id="SSF53822">
    <property type="entry name" value="Periplasmic binding protein-like I"/>
    <property type="match status" value="1"/>
</dbReference>
<dbReference type="Gene3D" id="1.10.260.40">
    <property type="entry name" value="lambda repressor-like DNA-binding domains"/>
    <property type="match status" value="1"/>
</dbReference>
<reference evidence="5 6" key="1">
    <citation type="submission" date="2019-05" db="EMBL/GenBank/DDBJ databases">
        <title>Genome sequence of Cellulomonas hominis strain CS1.</title>
        <authorList>
            <person name="Belmont J."/>
            <person name="Maclea K.S."/>
        </authorList>
    </citation>
    <scope>NUCLEOTIDE SEQUENCE [LARGE SCALE GENOMIC DNA]</scope>
    <source>
        <strain evidence="5 6">CS1</strain>
    </source>
</reference>
<name>A0A7Z8JW96_9CELL</name>
<dbReference type="Pfam" id="PF13377">
    <property type="entry name" value="Peripla_BP_3"/>
    <property type="match status" value="1"/>
</dbReference>
<keyword evidence="1" id="KW-0805">Transcription regulation</keyword>
<accession>A0A7Z8JW96</accession>
<evidence type="ECO:0000256" key="3">
    <source>
        <dbReference type="ARBA" id="ARBA00023163"/>
    </source>
</evidence>
<organism evidence="5 6">
    <name type="scientific">Cellulomonas hominis</name>
    <dbReference type="NCBI Taxonomy" id="156981"/>
    <lineage>
        <taxon>Bacteria</taxon>
        <taxon>Bacillati</taxon>
        <taxon>Actinomycetota</taxon>
        <taxon>Actinomycetes</taxon>
        <taxon>Micrococcales</taxon>
        <taxon>Cellulomonadaceae</taxon>
        <taxon>Cellulomonas</taxon>
    </lineage>
</organism>
<dbReference type="PROSITE" id="PS50932">
    <property type="entry name" value="HTH_LACI_2"/>
    <property type="match status" value="1"/>
</dbReference>
<evidence type="ECO:0000313" key="5">
    <source>
        <dbReference type="EMBL" id="TKR22029.1"/>
    </source>
</evidence>
<comment type="caution">
    <text evidence="5">The sequence shown here is derived from an EMBL/GenBank/DDBJ whole genome shotgun (WGS) entry which is preliminary data.</text>
</comment>
<gene>
    <name evidence="5" type="ORF">FA014_18645</name>
</gene>
<dbReference type="PANTHER" id="PTHR30146">
    <property type="entry name" value="LACI-RELATED TRANSCRIPTIONAL REPRESSOR"/>
    <property type="match status" value="1"/>
</dbReference>
<dbReference type="InterPro" id="IPR010982">
    <property type="entry name" value="Lambda_DNA-bd_dom_sf"/>
</dbReference>
<dbReference type="SMART" id="SM00354">
    <property type="entry name" value="HTH_LACI"/>
    <property type="match status" value="1"/>
</dbReference>
<evidence type="ECO:0000313" key="6">
    <source>
        <dbReference type="Proteomes" id="UP000308121"/>
    </source>
</evidence>
<evidence type="ECO:0000256" key="2">
    <source>
        <dbReference type="ARBA" id="ARBA00023125"/>
    </source>
</evidence>
<dbReference type="PANTHER" id="PTHR30146:SF153">
    <property type="entry name" value="LACTOSE OPERON REPRESSOR"/>
    <property type="match status" value="1"/>
</dbReference>
<keyword evidence="2" id="KW-0238">DNA-binding</keyword>
<dbReference type="GO" id="GO:0000976">
    <property type="term" value="F:transcription cis-regulatory region binding"/>
    <property type="evidence" value="ECO:0007669"/>
    <property type="project" value="TreeGrafter"/>
</dbReference>
<dbReference type="SUPFAM" id="SSF47413">
    <property type="entry name" value="lambda repressor-like DNA-binding domains"/>
    <property type="match status" value="1"/>
</dbReference>
<keyword evidence="3" id="KW-0804">Transcription</keyword>
<evidence type="ECO:0000259" key="4">
    <source>
        <dbReference type="PROSITE" id="PS50932"/>
    </source>
</evidence>
<dbReference type="EMBL" id="SZYE01000270">
    <property type="protein sequence ID" value="TKR22029.1"/>
    <property type="molecule type" value="Genomic_DNA"/>
</dbReference>
<evidence type="ECO:0000256" key="1">
    <source>
        <dbReference type="ARBA" id="ARBA00023015"/>
    </source>
</evidence>
<dbReference type="CDD" id="cd01392">
    <property type="entry name" value="HTH_LacI"/>
    <property type="match status" value="1"/>
</dbReference>
<dbReference type="AlphaFoldDB" id="A0A7Z8JW96"/>
<feature type="domain" description="HTH lacI-type" evidence="4">
    <location>
        <begin position="11"/>
        <end position="65"/>
    </location>
</feature>
<dbReference type="InterPro" id="IPR000843">
    <property type="entry name" value="HTH_LacI"/>
</dbReference>
<dbReference type="PROSITE" id="PS00356">
    <property type="entry name" value="HTH_LACI_1"/>
    <property type="match status" value="1"/>
</dbReference>
<dbReference type="CDD" id="cd01574">
    <property type="entry name" value="PBP1_LacI"/>
    <property type="match status" value="1"/>
</dbReference>
<dbReference type="RefSeq" id="WP_154731104.1">
    <property type="nucleotide sequence ID" value="NZ_SZYE01000270.1"/>
</dbReference>
<dbReference type="Gene3D" id="3.40.50.2300">
    <property type="match status" value="2"/>
</dbReference>
<dbReference type="InterPro" id="IPR028082">
    <property type="entry name" value="Peripla_BP_I"/>
</dbReference>
<protein>
    <submittedName>
        <fullName evidence="5">LacI family transcriptional regulator</fullName>
    </submittedName>
</protein>
<proteinExistence type="predicted"/>
<dbReference type="GO" id="GO:0003700">
    <property type="term" value="F:DNA-binding transcription factor activity"/>
    <property type="evidence" value="ECO:0007669"/>
    <property type="project" value="TreeGrafter"/>
</dbReference>
<dbReference type="InterPro" id="IPR046335">
    <property type="entry name" value="LacI/GalR-like_sensor"/>
</dbReference>
<dbReference type="OrthoDB" id="9785139at2"/>
<dbReference type="Pfam" id="PF00356">
    <property type="entry name" value="LacI"/>
    <property type="match status" value="1"/>
</dbReference>